<dbReference type="EMBL" id="JAMPLM010000004">
    <property type="protein sequence ID" value="MEP1058223.1"/>
    <property type="molecule type" value="Genomic_DNA"/>
</dbReference>
<organism evidence="1 2">
    <name type="scientific">Stenomitos frigidus AS-A4</name>
    <dbReference type="NCBI Taxonomy" id="2933935"/>
    <lineage>
        <taxon>Bacteria</taxon>
        <taxon>Bacillati</taxon>
        <taxon>Cyanobacteriota</taxon>
        <taxon>Cyanophyceae</taxon>
        <taxon>Leptolyngbyales</taxon>
        <taxon>Leptolyngbyaceae</taxon>
        <taxon>Stenomitos</taxon>
    </lineage>
</organism>
<accession>A0ABV0KG49</accession>
<proteinExistence type="predicted"/>
<reference evidence="1 2" key="1">
    <citation type="submission" date="2022-04" db="EMBL/GenBank/DDBJ databases">
        <title>Positive selection, recombination, and allopatry shape intraspecific diversity of widespread and dominant cyanobacteria.</title>
        <authorList>
            <person name="Wei J."/>
            <person name="Shu W."/>
            <person name="Hu C."/>
        </authorList>
    </citation>
    <scope>NUCLEOTIDE SEQUENCE [LARGE SCALE GENOMIC DNA]</scope>
    <source>
        <strain evidence="1 2">AS-A4</strain>
    </source>
</reference>
<evidence type="ECO:0000313" key="2">
    <source>
        <dbReference type="Proteomes" id="UP001476950"/>
    </source>
</evidence>
<comment type="caution">
    <text evidence="1">The sequence shown here is derived from an EMBL/GenBank/DDBJ whole genome shotgun (WGS) entry which is preliminary data.</text>
</comment>
<sequence length="91" mass="10623">MNQKLVESLVQIILSLSDEERRLLESKVQKTSISPQIADLESRLKGFEAKYQMPSENFHQRFKSGELSDSTDFFEWNTYYEMRNAAQAKVS</sequence>
<protein>
    <submittedName>
        <fullName evidence="1">Uncharacterized protein</fullName>
    </submittedName>
</protein>
<keyword evidence="2" id="KW-1185">Reference proteome</keyword>
<gene>
    <name evidence="1" type="ORF">NDI38_07190</name>
</gene>
<name>A0ABV0KG49_9CYAN</name>
<evidence type="ECO:0000313" key="1">
    <source>
        <dbReference type="EMBL" id="MEP1058223.1"/>
    </source>
</evidence>
<dbReference type="Proteomes" id="UP001476950">
    <property type="component" value="Unassembled WGS sequence"/>
</dbReference>
<dbReference type="RefSeq" id="WP_190454883.1">
    <property type="nucleotide sequence ID" value="NZ_JAMPLM010000004.1"/>
</dbReference>